<dbReference type="RefSeq" id="WP_080809972.1">
    <property type="nucleotide sequence ID" value="NZ_LT828576.1"/>
</dbReference>
<dbReference type="OrthoDB" id="5951715at2"/>
<name>A0A1W1HFC3_9BACT</name>
<dbReference type="Proteomes" id="UP000191931">
    <property type="component" value="Unassembled WGS sequence"/>
</dbReference>
<gene>
    <name evidence="1" type="ORF">MTBBW1_2710010</name>
</gene>
<evidence type="ECO:0000313" key="2">
    <source>
        <dbReference type="Proteomes" id="UP000191931"/>
    </source>
</evidence>
<proteinExistence type="predicted"/>
<evidence type="ECO:0000313" key="1">
    <source>
        <dbReference type="EMBL" id="SLM31123.1"/>
    </source>
</evidence>
<dbReference type="AlphaFoldDB" id="A0A1W1HFC3"/>
<sequence length="195" mass="22674">MGGFGSGRRKSGKAKPVVENQISLKIKDLKEYKPETVFYYELAKDLSCYSATVTVKKDHLLIHINCNRKIYDQTVEIKTDRCNLGGLRQWMICPECSSKRTALYLGKQNKFACRKCLDLGYSSQKKVPFERLLHNAESLRARADQPPLFNPLIKPKGMHTSSFNRLRKRIYEYEIESHDLFKQWAYSAINKREFA</sequence>
<accession>A0A1W1HFC3</accession>
<keyword evidence="2" id="KW-1185">Reference proteome</keyword>
<organism evidence="1 2">
    <name type="scientific">Desulfamplus magnetovallimortis</name>
    <dbReference type="NCBI Taxonomy" id="1246637"/>
    <lineage>
        <taxon>Bacteria</taxon>
        <taxon>Pseudomonadati</taxon>
        <taxon>Thermodesulfobacteriota</taxon>
        <taxon>Desulfobacteria</taxon>
        <taxon>Desulfobacterales</taxon>
        <taxon>Desulfobacteraceae</taxon>
        <taxon>Desulfamplus</taxon>
    </lineage>
</organism>
<reference evidence="1 2" key="1">
    <citation type="submission" date="2017-03" db="EMBL/GenBank/DDBJ databases">
        <authorList>
            <person name="Afonso C.L."/>
            <person name="Miller P.J."/>
            <person name="Scott M.A."/>
            <person name="Spackman E."/>
            <person name="Goraichik I."/>
            <person name="Dimitrov K.M."/>
            <person name="Suarez D.L."/>
            <person name="Swayne D.E."/>
        </authorList>
    </citation>
    <scope>NUCLEOTIDE SEQUENCE [LARGE SCALE GENOMIC DNA]</scope>
    <source>
        <strain evidence="1">PRJEB14757</strain>
    </source>
</reference>
<protein>
    <submittedName>
        <fullName evidence="1">Uncharacterized protein</fullName>
    </submittedName>
</protein>
<dbReference type="EMBL" id="FWEV01000192">
    <property type="protein sequence ID" value="SLM31123.1"/>
    <property type="molecule type" value="Genomic_DNA"/>
</dbReference>
<dbReference type="STRING" id="1246637.MTBBW1_2710010"/>